<evidence type="ECO:0000256" key="5">
    <source>
        <dbReference type="ARBA" id="ARBA00023235"/>
    </source>
</evidence>
<dbReference type="GO" id="GO:0030632">
    <property type="term" value="P:D-alanine biosynthetic process"/>
    <property type="evidence" value="ECO:0007669"/>
    <property type="project" value="UniProtKB-UniRule"/>
</dbReference>
<evidence type="ECO:0000259" key="9">
    <source>
        <dbReference type="SMART" id="SM01005"/>
    </source>
</evidence>
<evidence type="ECO:0000256" key="3">
    <source>
        <dbReference type="ARBA" id="ARBA00013089"/>
    </source>
</evidence>
<evidence type="ECO:0000256" key="8">
    <source>
        <dbReference type="PIRSR" id="PIRSR600821-52"/>
    </source>
</evidence>
<accession>A0A918PXP6</accession>
<dbReference type="PRINTS" id="PR00992">
    <property type="entry name" value="ALARACEMASE"/>
</dbReference>
<sequence>MVKANAYGLGVIPVTQTLYAAGCREFFVALAHEAFDLRPHLPADARLYVLNGLSPGAEGPCAEQDIIPVLNSAGHITRWADQARAQGRPLPCALQVDTGMSRLGLSPDELDAFLAAPPQGLDIRLLMSHLACADEPDNPANGYQLKAMQRAMERLPNVPVSFANSGGIFLNADYHHDLIRPGIALYGGAPHDGQPNPMQPVARLDIAVTQTRTVPAGAHIGYGGTFIAEREMRLATLSAGYADGLPRALSNRGAAWFDGVRLPILGRVSMDSMIIDISALKPDALQAGSFVELIGPHQSIDDLARDAGTISYEILTQLGSRYFRHYIPVSS</sequence>
<dbReference type="GO" id="GO:0030170">
    <property type="term" value="F:pyridoxal phosphate binding"/>
    <property type="evidence" value="ECO:0007669"/>
    <property type="project" value="UniProtKB-UniRule"/>
</dbReference>
<dbReference type="SUPFAM" id="SSF50621">
    <property type="entry name" value="Alanine racemase C-terminal domain-like"/>
    <property type="match status" value="1"/>
</dbReference>
<feature type="active site" description="Proton acceptor; specific for L-alanine" evidence="6">
    <location>
        <position position="222"/>
    </location>
</feature>
<feature type="binding site" evidence="6 8">
    <location>
        <position position="270"/>
    </location>
    <ligand>
        <name>substrate</name>
    </ligand>
</feature>
<dbReference type="Proteomes" id="UP000662572">
    <property type="component" value="Unassembled WGS sequence"/>
</dbReference>
<keyword evidence="5 6" id="KW-0413">Isomerase</keyword>
<evidence type="ECO:0000313" key="10">
    <source>
        <dbReference type="EMBL" id="GGZ26478.1"/>
    </source>
</evidence>
<protein>
    <recommendedName>
        <fullName evidence="3 6">Alanine racemase</fullName>
        <ecNumber evidence="3 6">5.1.1.1</ecNumber>
    </recommendedName>
</protein>
<evidence type="ECO:0000256" key="7">
    <source>
        <dbReference type="PIRSR" id="PIRSR600821-50"/>
    </source>
</evidence>
<keyword evidence="4 6" id="KW-0663">Pyridoxal phosphate</keyword>
<reference evidence="10" key="2">
    <citation type="submission" date="2020-09" db="EMBL/GenBank/DDBJ databases">
        <authorList>
            <person name="Sun Q."/>
            <person name="Kim S."/>
        </authorList>
    </citation>
    <scope>NUCLEOTIDE SEQUENCE</scope>
    <source>
        <strain evidence="10">KCTC 32296</strain>
    </source>
</reference>
<reference evidence="10" key="1">
    <citation type="journal article" date="2014" name="Int. J. Syst. Evol. Microbiol.">
        <title>Complete genome sequence of Corynebacterium casei LMG S-19264T (=DSM 44701T), isolated from a smear-ripened cheese.</title>
        <authorList>
            <consortium name="US DOE Joint Genome Institute (JGI-PGF)"/>
            <person name="Walter F."/>
            <person name="Albersmeier A."/>
            <person name="Kalinowski J."/>
            <person name="Ruckert C."/>
        </authorList>
    </citation>
    <scope>NUCLEOTIDE SEQUENCE</scope>
    <source>
        <strain evidence="10">KCTC 32296</strain>
    </source>
</reference>
<evidence type="ECO:0000256" key="4">
    <source>
        <dbReference type="ARBA" id="ARBA00022898"/>
    </source>
</evidence>
<organism evidence="10 11">
    <name type="scientific">Asticcacaulis endophyticus</name>
    <dbReference type="NCBI Taxonomy" id="1395890"/>
    <lineage>
        <taxon>Bacteria</taxon>
        <taxon>Pseudomonadati</taxon>
        <taxon>Pseudomonadota</taxon>
        <taxon>Alphaproteobacteria</taxon>
        <taxon>Caulobacterales</taxon>
        <taxon>Caulobacteraceae</taxon>
        <taxon>Asticcacaulis</taxon>
    </lineage>
</organism>
<feature type="binding site" evidence="6 8">
    <location>
        <position position="102"/>
    </location>
    <ligand>
        <name>substrate</name>
    </ligand>
</feature>
<comment type="cofactor">
    <cofactor evidence="2 6 7">
        <name>pyridoxal 5'-phosphate</name>
        <dbReference type="ChEBI" id="CHEBI:597326"/>
    </cofactor>
</comment>
<comment type="caution">
    <text evidence="10">The sequence shown here is derived from an EMBL/GenBank/DDBJ whole genome shotgun (WGS) entry which is preliminary data.</text>
</comment>
<dbReference type="CDD" id="cd00430">
    <property type="entry name" value="PLPDE_III_AR"/>
    <property type="match status" value="1"/>
</dbReference>
<dbReference type="Gene3D" id="2.40.37.10">
    <property type="entry name" value="Lyase, Ornithine Decarboxylase, Chain A, domain 1"/>
    <property type="match status" value="1"/>
</dbReference>
<comment type="catalytic activity">
    <reaction evidence="1 6">
        <text>L-alanine = D-alanine</text>
        <dbReference type="Rhea" id="RHEA:20249"/>
        <dbReference type="ChEBI" id="CHEBI:57416"/>
        <dbReference type="ChEBI" id="CHEBI:57972"/>
        <dbReference type="EC" id="5.1.1.1"/>
    </reaction>
</comment>
<dbReference type="EMBL" id="BMZB01000001">
    <property type="protein sequence ID" value="GGZ26478.1"/>
    <property type="molecule type" value="Genomic_DNA"/>
</dbReference>
<comment type="function">
    <text evidence="6">Catalyzes the interconversion of L-alanine and D-alanine. May also act on other amino acids.</text>
</comment>
<dbReference type="GO" id="GO:0008784">
    <property type="term" value="F:alanine racemase activity"/>
    <property type="evidence" value="ECO:0007669"/>
    <property type="project" value="UniProtKB-UniRule"/>
</dbReference>
<evidence type="ECO:0000313" key="11">
    <source>
        <dbReference type="Proteomes" id="UP000662572"/>
    </source>
</evidence>
<dbReference type="Gene3D" id="3.20.20.10">
    <property type="entry name" value="Alanine racemase"/>
    <property type="match status" value="1"/>
</dbReference>
<dbReference type="InterPro" id="IPR000821">
    <property type="entry name" value="Ala_racemase"/>
</dbReference>
<dbReference type="Pfam" id="PF01168">
    <property type="entry name" value="Ala_racemase_N"/>
    <property type="match status" value="1"/>
</dbReference>
<dbReference type="Pfam" id="PF00842">
    <property type="entry name" value="Ala_racemase_C"/>
    <property type="match status" value="1"/>
</dbReference>
<feature type="modified residue" description="N6-(pyridoxal phosphate)lysine" evidence="6 7">
    <location>
        <position position="3"/>
    </location>
</feature>
<gene>
    <name evidence="10" type="primary">dadB</name>
    <name evidence="10" type="ORF">GCM10011273_10020</name>
</gene>
<evidence type="ECO:0000256" key="1">
    <source>
        <dbReference type="ARBA" id="ARBA00000316"/>
    </source>
</evidence>
<comment type="similarity">
    <text evidence="6">Belongs to the alanine racemase family.</text>
</comment>
<evidence type="ECO:0000256" key="6">
    <source>
        <dbReference type="HAMAP-Rule" id="MF_01201"/>
    </source>
</evidence>
<dbReference type="PANTHER" id="PTHR30511">
    <property type="entry name" value="ALANINE RACEMASE"/>
    <property type="match status" value="1"/>
</dbReference>
<feature type="domain" description="Alanine racemase C-terminal" evidence="9">
    <location>
        <begin position="201"/>
        <end position="327"/>
    </location>
</feature>
<dbReference type="InterPro" id="IPR001608">
    <property type="entry name" value="Ala_racemase_N"/>
</dbReference>
<feature type="active site" description="Proton acceptor; specific for D-alanine" evidence="6">
    <location>
        <position position="3"/>
    </location>
</feature>
<name>A0A918PXP6_9CAUL</name>
<comment type="pathway">
    <text evidence="6">Amino-acid biosynthesis; D-alanine biosynthesis; D-alanine from L-alanine: step 1/1.</text>
</comment>
<dbReference type="GO" id="GO:0005829">
    <property type="term" value="C:cytosol"/>
    <property type="evidence" value="ECO:0007669"/>
    <property type="project" value="TreeGrafter"/>
</dbReference>
<evidence type="ECO:0000256" key="2">
    <source>
        <dbReference type="ARBA" id="ARBA00001933"/>
    </source>
</evidence>
<dbReference type="InterPro" id="IPR011079">
    <property type="entry name" value="Ala_racemase_C"/>
</dbReference>
<proteinExistence type="inferred from homology"/>
<dbReference type="InterPro" id="IPR029066">
    <property type="entry name" value="PLP-binding_barrel"/>
</dbReference>
<dbReference type="NCBIfam" id="TIGR00492">
    <property type="entry name" value="alr"/>
    <property type="match status" value="1"/>
</dbReference>
<dbReference type="SMART" id="SM01005">
    <property type="entry name" value="Ala_racemase_C"/>
    <property type="match status" value="1"/>
</dbReference>
<dbReference type="InterPro" id="IPR009006">
    <property type="entry name" value="Ala_racemase/Decarboxylase_C"/>
</dbReference>
<dbReference type="EC" id="5.1.1.1" evidence="3 6"/>
<dbReference type="PANTHER" id="PTHR30511:SF0">
    <property type="entry name" value="ALANINE RACEMASE, CATABOLIC-RELATED"/>
    <property type="match status" value="1"/>
</dbReference>
<keyword evidence="11" id="KW-1185">Reference proteome</keyword>
<dbReference type="HAMAP" id="MF_01201">
    <property type="entry name" value="Ala_racemase"/>
    <property type="match status" value="1"/>
</dbReference>
<dbReference type="SUPFAM" id="SSF51419">
    <property type="entry name" value="PLP-binding barrel"/>
    <property type="match status" value="1"/>
</dbReference>
<dbReference type="AlphaFoldDB" id="A0A918PXP6"/>